<dbReference type="SUPFAM" id="SSF50249">
    <property type="entry name" value="Nucleic acid-binding proteins"/>
    <property type="match status" value="1"/>
</dbReference>
<dbReference type="GO" id="GO:0003735">
    <property type="term" value="F:structural constituent of ribosome"/>
    <property type="evidence" value="ECO:0007669"/>
    <property type="project" value="InterPro"/>
</dbReference>
<name>A0A1Z1MU22_DIGSM</name>
<protein>
    <recommendedName>
        <fullName evidence="8 9">Small ribosomal subunit protein uS17c</fullName>
    </recommendedName>
</protein>
<organism evidence="11">
    <name type="scientific">Digenea simplex</name>
    <name type="common">Marine red alga</name>
    <name type="synonym">Conferva simplex</name>
    <dbReference type="NCBI Taxonomy" id="945030"/>
    <lineage>
        <taxon>Eukaryota</taxon>
        <taxon>Rhodophyta</taxon>
        <taxon>Florideophyceae</taxon>
        <taxon>Rhodymeniophycidae</taxon>
        <taxon>Ceramiales</taxon>
        <taxon>Rhodomelaceae</taxon>
        <taxon>Polysiphonioideae</taxon>
        <taxon>Digenea</taxon>
    </lineage>
</organism>
<evidence type="ECO:0000256" key="9">
    <source>
        <dbReference type="HAMAP-Rule" id="MF_01345"/>
    </source>
</evidence>
<evidence type="ECO:0000256" key="3">
    <source>
        <dbReference type="ARBA" id="ARBA00011458"/>
    </source>
</evidence>
<evidence type="ECO:0000256" key="1">
    <source>
        <dbReference type="ARBA" id="ARBA00002932"/>
    </source>
</evidence>
<dbReference type="NCBIfam" id="NF004123">
    <property type="entry name" value="PRK05610.1"/>
    <property type="match status" value="1"/>
</dbReference>
<dbReference type="PANTHER" id="PTHR10744">
    <property type="entry name" value="40S RIBOSOMAL PROTEIN S11 FAMILY MEMBER"/>
    <property type="match status" value="1"/>
</dbReference>
<evidence type="ECO:0000256" key="5">
    <source>
        <dbReference type="ARBA" id="ARBA00022884"/>
    </source>
</evidence>
<dbReference type="PROSITE" id="PS00056">
    <property type="entry name" value="RIBOSOMAL_S17"/>
    <property type="match status" value="1"/>
</dbReference>
<dbReference type="InterPro" id="IPR000266">
    <property type="entry name" value="Ribosomal_uS17"/>
</dbReference>
<gene>
    <name evidence="9 11" type="primary">rps17</name>
</gene>
<dbReference type="GeneID" id="33362275"/>
<evidence type="ECO:0000256" key="8">
    <source>
        <dbReference type="ARBA" id="ARBA00035251"/>
    </source>
</evidence>
<evidence type="ECO:0000313" key="11">
    <source>
        <dbReference type="EMBL" id="ARW69583.1"/>
    </source>
</evidence>
<proteinExistence type="inferred from homology"/>
<keyword evidence="4 9" id="KW-0699">rRNA-binding</keyword>
<comment type="function">
    <text evidence="1 9">One of the primary rRNA binding proteins, it binds specifically to the 5'-end of 16S ribosomal RNA.</text>
</comment>
<keyword evidence="11" id="KW-0150">Chloroplast</keyword>
<evidence type="ECO:0000256" key="6">
    <source>
        <dbReference type="ARBA" id="ARBA00022980"/>
    </source>
</evidence>
<comment type="subcellular location">
    <subcellularLocation>
        <location evidence="9">Plastid</location>
        <location evidence="9">Chloroplast</location>
    </subcellularLocation>
</comment>
<dbReference type="GO" id="GO:0019843">
    <property type="term" value="F:rRNA binding"/>
    <property type="evidence" value="ECO:0007669"/>
    <property type="project" value="UniProtKB-UniRule"/>
</dbReference>
<dbReference type="InterPro" id="IPR019984">
    <property type="entry name" value="Ribosomal_uS17_bact/chlr"/>
</dbReference>
<dbReference type="NCBIfam" id="TIGR03635">
    <property type="entry name" value="uS17_bact"/>
    <property type="match status" value="1"/>
</dbReference>
<sequence>MHNRETLGIVISNKMNKTAVVSVKKPISHKKYRKIILKTNKYYVHDPLNTCNVGDVVRIKETRPLSKNKRWQLIDLVK</sequence>
<evidence type="ECO:0000256" key="10">
    <source>
        <dbReference type="RuleBase" id="RU003872"/>
    </source>
</evidence>
<keyword evidence="5 9" id="KW-0694">RNA-binding</keyword>
<reference evidence="11" key="1">
    <citation type="journal article" date="2017" name="J. Phycol.">
        <title>Analysis of chloroplast genomes and a supermatrix inform reclassification of the Rhodomelaceae (Rhodophyta).</title>
        <authorList>
            <person name="Diaz-Tapia P."/>
            <person name="Maggs C.A."/>
            <person name="West J.A."/>
            <person name="Verbruggen H."/>
        </authorList>
    </citation>
    <scope>NUCLEOTIDE SEQUENCE</scope>
    <source>
        <strain evidence="11">PD1820</strain>
    </source>
</reference>
<accession>A0A1Z1MU22</accession>
<keyword evidence="6 9" id="KW-0689">Ribosomal protein</keyword>
<dbReference type="Gene3D" id="2.40.50.140">
    <property type="entry name" value="Nucleic acid-binding proteins"/>
    <property type="match status" value="1"/>
</dbReference>
<dbReference type="GO" id="GO:0006412">
    <property type="term" value="P:translation"/>
    <property type="evidence" value="ECO:0007669"/>
    <property type="project" value="UniProtKB-UniRule"/>
</dbReference>
<dbReference type="GO" id="GO:0009507">
    <property type="term" value="C:chloroplast"/>
    <property type="evidence" value="ECO:0007669"/>
    <property type="project" value="UniProtKB-SubCell"/>
</dbReference>
<dbReference type="InterPro" id="IPR012340">
    <property type="entry name" value="NA-bd_OB-fold"/>
</dbReference>
<keyword evidence="11" id="KW-0934">Plastid</keyword>
<evidence type="ECO:0000256" key="2">
    <source>
        <dbReference type="ARBA" id="ARBA00010254"/>
    </source>
</evidence>
<dbReference type="PANTHER" id="PTHR10744:SF1">
    <property type="entry name" value="SMALL RIBOSOMAL SUBUNIT PROTEIN US17M"/>
    <property type="match status" value="1"/>
</dbReference>
<dbReference type="PRINTS" id="PR00973">
    <property type="entry name" value="RIBOSOMALS17"/>
</dbReference>
<evidence type="ECO:0000256" key="4">
    <source>
        <dbReference type="ARBA" id="ARBA00022730"/>
    </source>
</evidence>
<dbReference type="HAMAP" id="MF_01345_B">
    <property type="entry name" value="Ribosomal_uS17_B"/>
    <property type="match status" value="1"/>
</dbReference>
<dbReference type="Pfam" id="PF00366">
    <property type="entry name" value="Ribosomal_S17"/>
    <property type="match status" value="1"/>
</dbReference>
<dbReference type="EMBL" id="MF101465">
    <property type="protein sequence ID" value="ARW69583.1"/>
    <property type="molecule type" value="Genomic_DNA"/>
</dbReference>
<dbReference type="AlphaFoldDB" id="A0A1Z1MU22"/>
<keyword evidence="7 9" id="KW-0687">Ribonucleoprotein</keyword>
<dbReference type="InterPro" id="IPR019979">
    <property type="entry name" value="Ribosomal_uS17_CS"/>
</dbReference>
<dbReference type="CDD" id="cd00364">
    <property type="entry name" value="Ribosomal_uS17"/>
    <property type="match status" value="1"/>
</dbReference>
<dbReference type="GO" id="GO:0022627">
    <property type="term" value="C:cytosolic small ribosomal subunit"/>
    <property type="evidence" value="ECO:0007669"/>
    <property type="project" value="TreeGrafter"/>
</dbReference>
<dbReference type="RefSeq" id="YP_009399764.1">
    <property type="nucleotide sequence ID" value="NC_035298.1"/>
</dbReference>
<geneLocation type="chloroplast" evidence="11"/>
<comment type="similarity">
    <text evidence="2 9 10">Belongs to the universal ribosomal protein uS17 family.</text>
</comment>
<comment type="subunit">
    <text evidence="3 9">Part of the 30S ribosomal subunit.</text>
</comment>
<evidence type="ECO:0000256" key="7">
    <source>
        <dbReference type="ARBA" id="ARBA00023274"/>
    </source>
</evidence>